<evidence type="ECO:0000313" key="2">
    <source>
        <dbReference type="Proteomes" id="UP000030645"/>
    </source>
</evidence>
<proteinExistence type="predicted"/>
<dbReference type="AlphaFoldDB" id="W9RM69"/>
<sequence>MVVVQASKLNLPNPSLSSPHITSLLFEPTSLSLALMHSDSSFSLYPSLSPLRISSSLPPPQTTVPAPCSSSTFVLLQNPNSAEPRPLFVASGPHAGGSRILLRFYILQGKKLFHKARVVCNQKDFQFVERFGVLVDSVHGVSVKLAGSVNFFAMYSVSGSKAWIFAVKLVDDEVVKLMRCAVIECSKPVFSITLSFGVLILGEEWGVRVFNLRQLVKGRAKKVKNLQPNSKSDGRKSRLPNGVIGADVLGDLKDYVHSEGGDRCGKCVIEGSSERTCNCYLDGKSNRHLVSDNIVNFAHVANQVVEHAVKQRAVRLRQDSSEAGACFLAFSGKDVEASKSRVITSVKAISIQALSPKKFLILDSAGNLHLLCWFNRVTGSDMTPHIRQLPQVTNVQKLAVLADSSIRTQTVWLSDGHHSLHVVAASDIVAAVSENDRTENEEKLMQISVIQAIFASEKIEDVIPLASNAILILGQVWQSLYGCSLRSVPMLLYCLVYELQFPHKFDSEKAVENTELLEVIELGTCWMLLVLEECVRHHKADGHDELVGWSPPGSITRGPPPSPKPFLFIKMMTTTQTLSPPPSFFLSTLFPSLPFPSNPH</sequence>
<dbReference type="PANTHER" id="PTHR37383">
    <property type="entry name" value="OS01G0694200 PROTEIN"/>
    <property type="match status" value="1"/>
</dbReference>
<dbReference type="STRING" id="981085.W9RM69"/>
<dbReference type="Proteomes" id="UP000030645">
    <property type="component" value="Unassembled WGS sequence"/>
</dbReference>
<keyword evidence="2" id="KW-1185">Reference proteome</keyword>
<dbReference type="EMBL" id="KE345260">
    <property type="protein sequence ID" value="EXB97178.1"/>
    <property type="molecule type" value="Genomic_DNA"/>
</dbReference>
<dbReference type="eggNOG" id="ENOG502QVNT">
    <property type="taxonomic scope" value="Eukaryota"/>
</dbReference>
<organism evidence="1 2">
    <name type="scientific">Morus notabilis</name>
    <dbReference type="NCBI Taxonomy" id="981085"/>
    <lineage>
        <taxon>Eukaryota</taxon>
        <taxon>Viridiplantae</taxon>
        <taxon>Streptophyta</taxon>
        <taxon>Embryophyta</taxon>
        <taxon>Tracheophyta</taxon>
        <taxon>Spermatophyta</taxon>
        <taxon>Magnoliopsida</taxon>
        <taxon>eudicotyledons</taxon>
        <taxon>Gunneridae</taxon>
        <taxon>Pentapetalae</taxon>
        <taxon>rosids</taxon>
        <taxon>fabids</taxon>
        <taxon>Rosales</taxon>
        <taxon>Moraceae</taxon>
        <taxon>Moreae</taxon>
        <taxon>Morus</taxon>
    </lineage>
</organism>
<protein>
    <submittedName>
        <fullName evidence="1">Uncharacterized protein</fullName>
    </submittedName>
</protein>
<name>W9RM69_9ROSA</name>
<gene>
    <name evidence="1" type="ORF">L484_008668</name>
</gene>
<evidence type="ECO:0000313" key="1">
    <source>
        <dbReference type="EMBL" id="EXB97178.1"/>
    </source>
</evidence>
<dbReference type="PANTHER" id="PTHR37383:SF1">
    <property type="entry name" value="OS01G0694200 PROTEIN"/>
    <property type="match status" value="1"/>
</dbReference>
<accession>W9RM69</accession>
<reference evidence="2" key="1">
    <citation type="submission" date="2013-01" db="EMBL/GenBank/DDBJ databases">
        <title>Draft Genome Sequence of a Mulberry Tree, Morus notabilis C.K. Schneid.</title>
        <authorList>
            <person name="He N."/>
            <person name="Zhao S."/>
        </authorList>
    </citation>
    <scope>NUCLEOTIDE SEQUENCE</scope>
</reference>